<dbReference type="Proteomes" id="UP000485058">
    <property type="component" value="Unassembled WGS sequence"/>
</dbReference>
<evidence type="ECO:0000256" key="1">
    <source>
        <dbReference type="SAM" id="MobiDB-lite"/>
    </source>
</evidence>
<accession>A0A6A0ABD5</accession>
<dbReference type="AlphaFoldDB" id="A0A6A0ABD5"/>
<reference evidence="2 3" key="1">
    <citation type="submission" date="2020-02" db="EMBL/GenBank/DDBJ databases">
        <title>Draft genome sequence of Haematococcus lacustris strain NIES-144.</title>
        <authorList>
            <person name="Morimoto D."/>
            <person name="Nakagawa S."/>
            <person name="Yoshida T."/>
            <person name="Sawayama S."/>
        </authorList>
    </citation>
    <scope>NUCLEOTIDE SEQUENCE [LARGE SCALE GENOMIC DNA]</scope>
    <source>
        <strain evidence="2 3">NIES-144</strain>
    </source>
</reference>
<evidence type="ECO:0000313" key="3">
    <source>
        <dbReference type="Proteomes" id="UP000485058"/>
    </source>
</evidence>
<keyword evidence="3" id="KW-1185">Reference proteome</keyword>
<name>A0A6A0ABD5_HAELA</name>
<dbReference type="EMBL" id="BLLF01004600">
    <property type="protein sequence ID" value="GFH29932.1"/>
    <property type="molecule type" value="Genomic_DNA"/>
</dbReference>
<evidence type="ECO:0000313" key="2">
    <source>
        <dbReference type="EMBL" id="GFH29932.1"/>
    </source>
</evidence>
<feature type="region of interest" description="Disordered" evidence="1">
    <location>
        <begin position="1"/>
        <end position="41"/>
    </location>
</feature>
<gene>
    <name evidence="2" type="ORF">HaLaN_28683</name>
</gene>
<proteinExistence type="predicted"/>
<sequence>MVHEDVQRVRHRHLTLSDQMSKSAKLHEARHSGGYVPDLRQLPYTKTPQLGRAQSPVRQVIMQRMGSSLFSRRVPVDVAAGRR</sequence>
<organism evidence="2 3">
    <name type="scientific">Haematococcus lacustris</name>
    <name type="common">Green alga</name>
    <name type="synonym">Haematococcus pluvialis</name>
    <dbReference type="NCBI Taxonomy" id="44745"/>
    <lineage>
        <taxon>Eukaryota</taxon>
        <taxon>Viridiplantae</taxon>
        <taxon>Chlorophyta</taxon>
        <taxon>core chlorophytes</taxon>
        <taxon>Chlorophyceae</taxon>
        <taxon>CS clade</taxon>
        <taxon>Chlamydomonadales</taxon>
        <taxon>Haematococcaceae</taxon>
        <taxon>Haematococcus</taxon>
    </lineage>
</organism>
<comment type="caution">
    <text evidence="2">The sequence shown here is derived from an EMBL/GenBank/DDBJ whole genome shotgun (WGS) entry which is preliminary data.</text>
</comment>
<protein>
    <submittedName>
        <fullName evidence="2">Uncharacterized protein</fullName>
    </submittedName>
</protein>